<sequence length="349" mass="38523">MPALPRFTGFDTIMVTIITEKNTIPFASNIARRNVQFTVVKSSLARDRKMSDGKANVPTNVPIPLDSVCDTTLRRPAIRMAGVQRVRLNNLNINLKNAFIVGIIIAKNKPRIFGSKKRNGESRGVTSFTLRDSDVDTIYIDVWGSEYYVITFYERFLVGDVVEISSPKISVKGGSEMFKPLTSSPFELCLNEGMSDVAIHTGDSFTSFLPLLHIPSKPSAANNVYVDLLVVVKSVKPVKNIKTKAGVDMSVRSVDLSVLFIADARVSWRGRVAVQVCARSVVTHQPHTADAEALLLYAAQLKALSPDERAMIRWKVLLEQCNVKLAASPPRLLVLALRRASQADPIPLY</sequence>
<gene>
    <name evidence="1" type="ORF">MSG28_005197</name>
</gene>
<comment type="caution">
    <text evidence="1">The sequence shown here is derived from an EMBL/GenBank/DDBJ whole genome shotgun (WGS) entry which is preliminary data.</text>
</comment>
<dbReference type="Proteomes" id="UP001064048">
    <property type="component" value="Chromosome 8"/>
</dbReference>
<accession>A0ACC0JQA0</accession>
<protein>
    <submittedName>
        <fullName evidence="1">Uncharacterized protein</fullName>
    </submittedName>
</protein>
<dbReference type="EMBL" id="CM046108">
    <property type="protein sequence ID" value="KAI8426338.1"/>
    <property type="molecule type" value="Genomic_DNA"/>
</dbReference>
<organism evidence="1 2">
    <name type="scientific">Choristoneura fumiferana</name>
    <name type="common">Spruce budworm moth</name>
    <name type="synonym">Archips fumiferana</name>
    <dbReference type="NCBI Taxonomy" id="7141"/>
    <lineage>
        <taxon>Eukaryota</taxon>
        <taxon>Metazoa</taxon>
        <taxon>Ecdysozoa</taxon>
        <taxon>Arthropoda</taxon>
        <taxon>Hexapoda</taxon>
        <taxon>Insecta</taxon>
        <taxon>Pterygota</taxon>
        <taxon>Neoptera</taxon>
        <taxon>Endopterygota</taxon>
        <taxon>Lepidoptera</taxon>
        <taxon>Glossata</taxon>
        <taxon>Ditrysia</taxon>
        <taxon>Tortricoidea</taxon>
        <taxon>Tortricidae</taxon>
        <taxon>Tortricinae</taxon>
        <taxon>Choristoneura</taxon>
    </lineage>
</organism>
<name>A0ACC0JQA0_CHOFU</name>
<evidence type="ECO:0000313" key="1">
    <source>
        <dbReference type="EMBL" id="KAI8426338.1"/>
    </source>
</evidence>
<reference evidence="1 2" key="1">
    <citation type="journal article" date="2022" name="Genome Biol. Evol.">
        <title>The Spruce Budworm Genome: Reconstructing the Evolutionary History of Antifreeze Proteins.</title>
        <authorList>
            <person name="Beliveau C."/>
            <person name="Gagne P."/>
            <person name="Picq S."/>
            <person name="Vernygora O."/>
            <person name="Keeling C.I."/>
            <person name="Pinkney K."/>
            <person name="Doucet D."/>
            <person name="Wen F."/>
            <person name="Johnston J.S."/>
            <person name="Maaroufi H."/>
            <person name="Boyle B."/>
            <person name="Laroche J."/>
            <person name="Dewar K."/>
            <person name="Juretic N."/>
            <person name="Blackburn G."/>
            <person name="Nisole A."/>
            <person name="Brunet B."/>
            <person name="Brandao M."/>
            <person name="Lumley L."/>
            <person name="Duan J."/>
            <person name="Quan G."/>
            <person name="Lucarotti C.J."/>
            <person name="Roe A.D."/>
            <person name="Sperling F.A.H."/>
            <person name="Levesque R.C."/>
            <person name="Cusson M."/>
        </authorList>
    </citation>
    <scope>NUCLEOTIDE SEQUENCE [LARGE SCALE GENOMIC DNA]</scope>
    <source>
        <strain evidence="1">Glfc:IPQL:Cfum</strain>
    </source>
</reference>
<keyword evidence="2" id="KW-1185">Reference proteome</keyword>
<evidence type="ECO:0000313" key="2">
    <source>
        <dbReference type="Proteomes" id="UP001064048"/>
    </source>
</evidence>
<proteinExistence type="predicted"/>